<keyword evidence="4" id="KW-0812">Transmembrane</keyword>
<dbReference type="Gene3D" id="1.10.10.60">
    <property type="entry name" value="Homeodomain-like"/>
    <property type="match status" value="1"/>
</dbReference>
<dbReference type="Gene3D" id="1.20.5.430">
    <property type="match status" value="1"/>
</dbReference>
<dbReference type="Ensembl" id="ENSSAUT00010000724.1">
    <property type="protein sequence ID" value="ENSSAUP00010000681.1"/>
    <property type="gene ID" value="ENSSAUG00010000300.1"/>
</dbReference>
<dbReference type="InterPro" id="IPR051571">
    <property type="entry name" value="N-CoR_corepressor"/>
</dbReference>
<feature type="compositionally biased region" description="Polar residues" evidence="3">
    <location>
        <begin position="563"/>
        <end position="574"/>
    </location>
</feature>
<feature type="region of interest" description="Disordered" evidence="3">
    <location>
        <begin position="1355"/>
        <end position="1535"/>
    </location>
</feature>
<evidence type="ECO:0000259" key="5">
    <source>
        <dbReference type="PROSITE" id="PS50090"/>
    </source>
</evidence>
<feature type="domain" description="HTH myb-type" evidence="7">
    <location>
        <begin position="591"/>
        <end position="638"/>
    </location>
</feature>
<dbReference type="SMART" id="SM00717">
    <property type="entry name" value="SANT"/>
    <property type="match status" value="1"/>
</dbReference>
<organism evidence="8 9">
    <name type="scientific">Sparus aurata</name>
    <name type="common">Gilthead sea bream</name>
    <dbReference type="NCBI Taxonomy" id="8175"/>
    <lineage>
        <taxon>Eukaryota</taxon>
        <taxon>Metazoa</taxon>
        <taxon>Chordata</taxon>
        <taxon>Craniata</taxon>
        <taxon>Vertebrata</taxon>
        <taxon>Euteleostomi</taxon>
        <taxon>Actinopterygii</taxon>
        <taxon>Neopterygii</taxon>
        <taxon>Teleostei</taxon>
        <taxon>Neoteleostei</taxon>
        <taxon>Acanthomorphata</taxon>
        <taxon>Eupercaria</taxon>
        <taxon>Spariformes</taxon>
        <taxon>Sparidae</taxon>
        <taxon>Sparus</taxon>
    </lineage>
</organism>
<evidence type="ECO:0000313" key="8">
    <source>
        <dbReference type="Ensembl" id="ENSSAUP00010000681.1"/>
    </source>
</evidence>
<gene>
    <name evidence="8" type="primary">NCOR2</name>
    <name evidence="8" type="synonym">ncor2</name>
</gene>
<feature type="domain" description="SANT" evidence="6">
    <location>
        <begin position="426"/>
        <end position="475"/>
    </location>
</feature>
<proteinExistence type="inferred from homology"/>
<feature type="region of interest" description="Disordered" evidence="3">
    <location>
        <begin position="194"/>
        <end position="218"/>
    </location>
</feature>
<feature type="compositionally biased region" description="Basic and acidic residues" evidence="3">
    <location>
        <begin position="1165"/>
        <end position="1183"/>
    </location>
</feature>
<keyword evidence="4" id="KW-1133">Transmembrane helix</keyword>
<feature type="compositionally biased region" description="Basic and acidic residues" evidence="3">
    <location>
        <begin position="1094"/>
        <end position="1105"/>
    </location>
</feature>
<feature type="compositionally biased region" description="Low complexity" evidence="3">
    <location>
        <begin position="1451"/>
        <end position="1461"/>
    </location>
</feature>
<feature type="region of interest" description="Disordered" evidence="3">
    <location>
        <begin position="1"/>
        <end position="25"/>
    </location>
</feature>
<reference evidence="8" key="1">
    <citation type="submission" date="2021-04" db="EMBL/GenBank/DDBJ databases">
        <authorList>
            <consortium name="Wellcome Sanger Institute Data Sharing"/>
        </authorList>
    </citation>
    <scope>NUCLEOTIDE SEQUENCE [LARGE SCALE GENOMIC DNA]</scope>
</reference>
<dbReference type="Proteomes" id="UP000472265">
    <property type="component" value="Chromosome 5"/>
</dbReference>
<feature type="compositionally biased region" description="Polar residues" evidence="3">
    <location>
        <begin position="1081"/>
        <end position="1093"/>
    </location>
</feature>
<dbReference type="PANTHER" id="PTHR13992">
    <property type="entry name" value="NUCLEAR RECEPTOR CO-REPRESSOR RELATED NCOR"/>
    <property type="match status" value="1"/>
</dbReference>
<feature type="region of interest" description="Disordered" evidence="3">
    <location>
        <begin position="1698"/>
        <end position="1719"/>
    </location>
</feature>
<dbReference type="FunFam" id="1.20.5.430:FF:000001">
    <property type="entry name" value="Nuclear receptor corepressor 2 isoform 1"/>
    <property type="match status" value="1"/>
</dbReference>
<dbReference type="InterPro" id="IPR009057">
    <property type="entry name" value="Homeodomain-like_sf"/>
</dbReference>
<feature type="region of interest" description="Disordered" evidence="3">
    <location>
        <begin position="644"/>
        <end position="756"/>
    </location>
</feature>
<dbReference type="PROSITE" id="PS51293">
    <property type="entry name" value="SANT"/>
    <property type="match status" value="2"/>
</dbReference>
<keyword evidence="4" id="KW-0472">Membrane</keyword>
<feature type="region of interest" description="Disordered" evidence="3">
    <location>
        <begin position="1800"/>
        <end position="1941"/>
    </location>
</feature>
<accession>A0A671THE9</accession>
<dbReference type="Pfam" id="PF15784">
    <property type="entry name" value="GPS2_interact"/>
    <property type="match status" value="1"/>
</dbReference>
<evidence type="ECO:0000256" key="4">
    <source>
        <dbReference type="SAM" id="Phobius"/>
    </source>
</evidence>
<dbReference type="InterPro" id="IPR017930">
    <property type="entry name" value="Myb_dom"/>
</dbReference>
<dbReference type="GO" id="GO:0003714">
    <property type="term" value="F:transcription corepressor activity"/>
    <property type="evidence" value="ECO:0007669"/>
    <property type="project" value="TreeGrafter"/>
</dbReference>
<dbReference type="CDD" id="cd00167">
    <property type="entry name" value="SANT"/>
    <property type="match status" value="1"/>
</dbReference>
<feature type="region of interest" description="Disordered" evidence="3">
    <location>
        <begin position="481"/>
        <end position="574"/>
    </location>
</feature>
<feature type="compositionally biased region" description="Basic and acidic residues" evidence="3">
    <location>
        <begin position="713"/>
        <end position="725"/>
    </location>
</feature>
<dbReference type="InterPro" id="IPR031557">
    <property type="entry name" value="N-CoR_GPS2_interact"/>
</dbReference>
<feature type="compositionally biased region" description="Acidic residues" evidence="3">
    <location>
        <begin position="687"/>
        <end position="696"/>
    </location>
</feature>
<reference evidence="8" key="3">
    <citation type="submission" date="2025-09" db="UniProtKB">
        <authorList>
            <consortium name="Ensembl"/>
        </authorList>
    </citation>
    <scope>IDENTIFICATION</scope>
</reference>
<keyword evidence="2" id="KW-0175">Coiled coil</keyword>
<evidence type="ECO:0000256" key="3">
    <source>
        <dbReference type="SAM" id="MobiDB-lite"/>
    </source>
</evidence>
<dbReference type="Gene3D" id="1.20.58.1880">
    <property type="match status" value="1"/>
</dbReference>
<feature type="compositionally biased region" description="Low complexity" evidence="3">
    <location>
        <begin position="1835"/>
        <end position="1845"/>
    </location>
</feature>
<feature type="compositionally biased region" description="Low complexity" evidence="3">
    <location>
        <begin position="1417"/>
        <end position="1431"/>
    </location>
</feature>
<evidence type="ECO:0000256" key="2">
    <source>
        <dbReference type="ARBA" id="ARBA00023054"/>
    </source>
</evidence>
<keyword evidence="9" id="KW-1185">Reference proteome</keyword>
<evidence type="ECO:0000259" key="7">
    <source>
        <dbReference type="PROSITE" id="PS51294"/>
    </source>
</evidence>
<dbReference type="InterPro" id="IPR001005">
    <property type="entry name" value="SANT/Myb"/>
</dbReference>
<dbReference type="Pfam" id="PF00249">
    <property type="entry name" value="Myb_DNA-binding"/>
    <property type="match status" value="1"/>
</dbReference>
<evidence type="ECO:0000256" key="1">
    <source>
        <dbReference type="ARBA" id="ARBA00010097"/>
    </source>
</evidence>
<comment type="similarity">
    <text evidence="1">Belongs to the N-CoR nuclear receptor corepressors family.</text>
</comment>
<feature type="compositionally biased region" description="Low complexity" evidence="3">
    <location>
        <begin position="1484"/>
        <end position="1500"/>
    </location>
</feature>
<dbReference type="GO" id="GO:0000785">
    <property type="term" value="C:chromatin"/>
    <property type="evidence" value="ECO:0007669"/>
    <property type="project" value="TreeGrafter"/>
</dbReference>
<feature type="compositionally biased region" description="Basic and acidic residues" evidence="3">
    <location>
        <begin position="1376"/>
        <end position="1391"/>
    </location>
</feature>
<evidence type="ECO:0000313" key="9">
    <source>
        <dbReference type="Proteomes" id="UP000472265"/>
    </source>
</evidence>
<dbReference type="FunFam" id="1.20.58.1880:FF:000002">
    <property type="entry name" value="nuclear receptor corepressor 2 isoform X1"/>
    <property type="match status" value="1"/>
</dbReference>
<feature type="transmembrane region" description="Helical" evidence="4">
    <location>
        <begin position="1619"/>
        <end position="1642"/>
    </location>
</feature>
<feature type="compositionally biased region" description="Basic and acidic residues" evidence="3">
    <location>
        <begin position="497"/>
        <end position="516"/>
    </location>
</feature>
<dbReference type="PROSITE" id="PS51294">
    <property type="entry name" value="HTH_MYB"/>
    <property type="match status" value="1"/>
</dbReference>
<dbReference type="GO" id="GO:0000122">
    <property type="term" value="P:negative regulation of transcription by RNA polymerase II"/>
    <property type="evidence" value="ECO:0007669"/>
    <property type="project" value="TreeGrafter"/>
</dbReference>
<dbReference type="SUPFAM" id="SSF46689">
    <property type="entry name" value="Homeodomain-like"/>
    <property type="match status" value="1"/>
</dbReference>
<reference evidence="8" key="2">
    <citation type="submission" date="2025-08" db="UniProtKB">
        <authorList>
            <consortium name="Ensembl"/>
        </authorList>
    </citation>
    <scope>IDENTIFICATION</scope>
</reference>
<feature type="compositionally biased region" description="Basic and acidic residues" evidence="3">
    <location>
        <begin position="1039"/>
        <end position="1053"/>
    </location>
</feature>
<feature type="domain" description="SANT" evidence="6">
    <location>
        <begin position="587"/>
        <end position="638"/>
    </location>
</feature>
<feature type="compositionally biased region" description="Polar residues" evidence="3">
    <location>
        <begin position="1811"/>
        <end position="1821"/>
    </location>
</feature>
<sequence>MSSHPQSVPSVRRTVDTRHLPNPATLPLQLQRAHTEVGLVDYHSHHARDYSCHLAQPHRRRPSLLSEFQPGSERGQEQHIRYESIYLPEPSSQSEVEYAEIKRPRLEMGPESLMRPSCHRSQLPLGVAEEMAKDRGSAMGKLEPISPVSPVHMDPDLDLVPARFSKEELIQNMDRVDREITMVEQQICKLRKKQQQLEEEAAKPHEPERPISPPPSEAKHRSLVQIIYDENRVNNVLYSSQTRLIYLFHFVFQPLYNQPSDTKQYHENIKINQAMRKKLILYFKRRNHARKQWEQKFCQRYDQLMEAWEKKVERIENNPRRRAKESKVREYYEKQFPEIRKQRELQERMQSRVGQRGGGLTSSAARSEHEVSEIIDGISEHENTEKQMRQLAVIPPMLFDAEQQRIKFINMNGLMDDPMKVYKDRQVMNMWSEQEKDTFREKFSLKQMIEAKYNLFEQTVAECVLFYYLTKKNENYKNIVRRNYRRRGRSQQQVHRNSQEDKEKEEKEKEGDRDEEKNEAEDKEDGMKDDTSGEDAEDKEPTIAFKGRRTANSQGRRKGRITRSMTSEVEETTTPPLNNELANLEMNESSRWTEEEMETAKKGLLQYGRNWSAIAKMVGSKTVSQCKNFYFNYKKRQKLDEILQQHKMKSEKERKARRRGKALQNEEATAAYPAEEEEMEGSGASGNEEEAPEDGEGGANNSSDTESLPSPHSSEDSKAKDEGSSRSKASSNSGDKEATGSDSGPAGDEKPPIKEDADSAMKLEIKTEIGEPSKEQPTSASDILTFALEKMEKVEKDFGKRHYLICVSVCVCLCRMTSPRPSLLNYTHDGVISSPLQKPMDLKQLKQRAAAIPPIVTSIPAVQGGSITKGIPGTRMHPDSSISYRGGSITQGTPADVLYKGTITRLITEDSASRAERERDEALTKGHVVYEGISGHILTYDRDFTSYPNFPSSSTLGLIGRAMPHDRESPHHMPFKDAQHIRGSISQGIPRHLDPQDGYLRREAKQMKREGSPLRGPGLLSDPMKGREGMVPTVKEAGRSIHLIPREELRPPGKEGIISQGTPMKQEAAVSGKRHDVRSIIASSPRSYHNTPSHLERGRYEEAPKGRPSAVVSTASPIARSSPLTLGSEQGGKAHHSPVGYDDKGSLRTPYPGPSHRGSPLSREASQRQHDGSSKNQPQERKGTPTPREMSATKSPLPGVPDQQTYERLLQGLGAADVYRQIPLAFDPAALPRGIPIDPAAYYLPRHLAPNPAYPHPYPYLIRGFPDTAALENRQTLLNDYITSQQMHQWPAAAAMAAQRSDLLRGLTPRDQPLPLPYSAAPRGIIDLSQVPHLPVLVPPSAGAAGSPMDRITYIPGGSATFPGRPYTTSPISPGKYKERDRDRERDREKGGSLGNVEHAPIWRPGLEQIDSSGVRPSSQPYSHQHSPVSPRTQDNVQQRPSVLHNTGGKSLSVSEHSSSSVFRGGLPKHMQDQHGPPSKSDPKLSSPSPGGIFPGSYPSASGRPPHLLPPQSDNPPGRGESGTPSREKTQNKAMSIQEQELRALGKTTMTAANFINAIIMRQISCETGMPETGSLVASSAIDGKTLWIPESLSSPRPSPVSLWPLARCGGLHYQISPIHLHLFSFNTILFYFFPVLIISFLKNLKTTKANTSFCNLCRSPPQHKTSPISVSNDGIEPVSPAGANSEPEVQGGISYANEHGEQGMGSRSPPNASQPPAFFSKLTESTSAIVKSKKQEMIKKMTVSNETDFNSGQPGTEIFNMPASTAAGPVSVRTHPAPETPGNSIGLEAIIRKALMGKYDDQSEERPPSNAANQMGSSVSGMPAAEGRAEDFFSQGSSKGNGRSNGRKAKSPGPGLSGGERPSSVSSVHSEGDCNRRTPLTNRVWEDRPSSTGSTPTPYPCNPLIMRIPSGTVSAPSPSSGQPGAPGLGPGQGRSWEDEPKPLLMSQYETLSDSE</sequence>
<dbReference type="PROSITE" id="PS50090">
    <property type="entry name" value="MYB_LIKE"/>
    <property type="match status" value="1"/>
</dbReference>
<feature type="compositionally biased region" description="Polar residues" evidence="3">
    <location>
        <begin position="702"/>
        <end position="712"/>
    </location>
</feature>
<dbReference type="GO" id="GO:0005654">
    <property type="term" value="C:nucleoplasm"/>
    <property type="evidence" value="ECO:0007669"/>
    <property type="project" value="UniProtKB-ARBA"/>
</dbReference>
<dbReference type="PANTHER" id="PTHR13992:SF21">
    <property type="entry name" value="NUCLEAR RECEPTOR COREPRESSOR 2"/>
    <property type="match status" value="1"/>
</dbReference>
<evidence type="ECO:0000259" key="6">
    <source>
        <dbReference type="PROSITE" id="PS51293"/>
    </source>
</evidence>
<feature type="region of interest" description="Disordered" evidence="3">
    <location>
        <begin position="1039"/>
        <end position="1202"/>
    </location>
</feature>
<feature type="compositionally biased region" description="Basic and acidic residues" evidence="3">
    <location>
        <begin position="200"/>
        <end position="209"/>
    </location>
</feature>
<feature type="domain" description="Myb-like" evidence="5">
    <location>
        <begin position="590"/>
        <end position="634"/>
    </location>
</feature>
<dbReference type="GO" id="GO:0032991">
    <property type="term" value="C:protein-containing complex"/>
    <property type="evidence" value="ECO:0007669"/>
    <property type="project" value="UniProtKB-ARBA"/>
</dbReference>
<protein>
    <submittedName>
        <fullName evidence="8">Nuclear receptor corepressor 2</fullName>
    </submittedName>
</protein>
<feature type="compositionally biased region" description="Polar residues" evidence="3">
    <location>
        <begin position="1432"/>
        <end position="1450"/>
    </location>
</feature>
<feature type="compositionally biased region" description="Low complexity" evidence="3">
    <location>
        <begin position="1915"/>
        <end position="1924"/>
    </location>
</feature>
<dbReference type="InterPro" id="IPR017884">
    <property type="entry name" value="SANT_dom"/>
</dbReference>
<feature type="region of interest" description="Disordered" evidence="3">
    <location>
        <begin position="1005"/>
        <end position="1026"/>
    </location>
</feature>
<feature type="compositionally biased region" description="Basic and acidic residues" evidence="3">
    <location>
        <begin position="644"/>
        <end position="654"/>
    </location>
</feature>
<dbReference type="GeneTree" id="ENSGT00940000159022"/>
<name>A0A671THE9_SPAAU</name>
<feature type="compositionally biased region" description="Basic and acidic residues" evidence="3">
    <location>
        <begin position="747"/>
        <end position="756"/>
    </location>
</feature>